<dbReference type="Proteomes" id="UP000662088">
    <property type="component" value="Unassembled WGS sequence"/>
</dbReference>
<proteinExistence type="predicted"/>
<evidence type="ECO:0000313" key="3">
    <source>
        <dbReference type="Proteomes" id="UP000662088"/>
    </source>
</evidence>
<dbReference type="Pfam" id="PF09669">
    <property type="entry name" value="Phage_pRha"/>
    <property type="match status" value="1"/>
</dbReference>
<sequence>MEKVKHKRKEGVMIGYRNNQLATIDSREVAEMLGKGHAELLRDIDGRDNYVGIIPTLEKANLALSNYFIPSTYRAGTREYKCYLVTKMGCELLGNKQQGEKGILFTARYVERFNEMEAELRKGENIYPELTPEIRAIFILDSRTKQLQTEFNEYKDNQELSVADSKRLTKLVNKTIVNLLGGKGSEAYKKLNKKAFSDLYKQIHREFNVTSIAEIKHKDIEIAREIISKYKAPIFLINEIKMMNNQETFSM</sequence>
<evidence type="ECO:0000259" key="1">
    <source>
        <dbReference type="Pfam" id="PF10552"/>
    </source>
</evidence>
<dbReference type="InterPro" id="IPR014054">
    <property type="entry name" value="Phage_regulatory_Rha"/>
</dbReference>
<organism evidence="2 3">
    <name type="scientific">Clostridium lentum</name>
    <dbReference type="NCBI Taxonomy" id="2763037"/>
    <lineage>
        <taxon>Bacteria</taxon>
        <taxon>Bacillati</taxon>
        <taxon>Bacillota</taxon>
        <taxon>Clostridia</taxon>
        <taxon>Eubacteriales</taxon>
        <taxon>Clostridiaceae</taxon>
        <taxon>Clostridium</taxon>
    </lineage>
</organism>
<reference evidence="2" key="1">
    <citation type="submission" date="2020-08" db="EMBL/GenBank/DDBJ databases">
        <title>Genome public.</title>
        <authorList>
            <person name="Liu C."/>
            <person name="Sun Q."/>
        </authorList>
    </citation>
    <scope>NUCLEOTIDE SEQUENCE</scope>
    <source>
        <strain evidence="2">NSJ-42</strain>
    </source>
</reference>
<dbReference type="EMBL" id="JACOOQ010000010">
    <property type="protein sequence ID" value="MBC5640240.1"/>
    <property type="molecule type" value="Genomic_DNA"/>
</dbReference>
<evidence type="ECO:0000313" key="2">
    <source>
        <dbReference type="EMBL" id="MBC5640240.1"/>
    </source>
</evidence>
<accession>A0A8I0DNJ9</accession>
<dbReference type="RefSeq" id="WP_186835107.1">
    <property type="nucleotide sequence ID" value="NZ_JACOOQ010000010.1"/>
</dbReference>
<keyword evidence="3" id="KW-1185">Reference proteome</keyword>
<protein>
    <submittedName>
        <fullName evidence="2">ORF6C domain-containing protein</fullName>
    </submittedName>
</protein>
<comment type="caution">
    <text evidence="2">The sequence shown here is derived from an EMBL/GenBank/DDBJ whole genome shotgun (WGS) entry which is preliminary data.</text>
</comment>
<name>A0A8I0DNJ9_9CLOT</name>
<dbReference type="Pfam" id="PF10552">
    <property type="entry name" value="ORF6C"/>
    <property type="match status" value="1"/>
</dbReference>
<dbReference type="AlphaFoldDB" id="A0A8I0DNJ9"/>
<gene>
    <name evidence="2" type="ORF">H8R92_07295</name>
</gene>
<dbReference type="InterPro" id="IPR018878">
    <property type="entry name" value="ORF6C_dom"/>
</dbReference>
<feature type="domain" description="ORF6C" evidence="1">
    <location>
        <begin position="134"/>
        <end position="240"/>
    </location>
</feature>